<evidence type="ECO:0000256" key="8">
    <source>
        <dbReference type="ARBA" id="ARBA00022840"/>
    </source>
</evidence>
<evidence type="ECO:0000256" key="7">
    <source>
        <dbReference type="ARBA" id="ARBA00022777"/>
    </source>
</evidence>
<dbReference type="Pfam" id="PF01163">
    <property type="entry name" value="RIO1"/>
    <property type="match status" value="1"/>
</dbReference>
<dbReference type="EMBL" id="AE017199">
    <property type="protein sequence ID" value="AAR38899.1"/>
    <property type="molecule type" value="Genomic_DNA"/>
</dbReference>
<dbReference type="PANTHER" id="PTHR12209:SF0">
    <property type="entry name" value="EKC_KEOPS COMPLEX SUBUNIT TP53RK"/>
    <property type="match status" value="1"/>
</dbReference>
<accession>Q74N67</accession>
<dbReference type="GO" id="GO:0008033">
    <property type="term" value="P:tRNA processing"/>
    <property type="evidence" value="ECO:0007669"/>
    <property type="project" value="UniProtKB-KW"/>
</dbReference>
<evidence type="ECO:0000256" key="9">
    <source>
        <dbReference type="ARBA" id="ARBA00047899"/>
    </source>
</evidence>
<dbReference type="HOGENOM" id="CLU_063953_2_0_2"/>
<organism evidence="12 13">
    <name type="scientific">Nanoarchaeum equitans (strain Kin4-M)</name>
    <dbReference type="NCBI Taxonomy" id="228908"/>
    <lineage>
        <taxon>Archaea</taxon>
        <taxon>Nanobdellota</taxon>
        <taxon>Candidatus Nanoarchaeia</taxon>
        <taxon>Nanoarchaeales</taxon>
        <taxon>Nanoarchaeaceae</taxon>
        <taxon>Nanoarchaeum</taxon>
    </lineage>
</organism>
<dbReference type="Gene3D" id="3.30.200.20">
    <property type="entry name" value="Phosphorylase Kinase, domain 1"/>
    <property type="match status" value="1"/>
</dbReference>
<name>Q74N67_NANEQ</name>
<keyword evidence="7" id="KW-0418">Kinase</keyword>
<dbReference type="GO" id="GO:0005524">
    <property type="term" value="F:ATP binding"/>
    <property type="evidence" value="ECO:0007669"/>
    <property type="project" value="UniProtKB-KW"/>
</dbReference>
<dbReference type="Proteomes" id="UP000000578">
    <property type="component" value="Chromosome"/>
</dbReference>
<comment type="catalytic activity">
    <reaction evidence="9">
        <text>L-threonyl-[protein] + ATP = O-phospho-L-threonyl-[protein] + ADP + H(+)</text>
        <dbReference type="Rhea" id="RHEA:46608"/>
        <dbReference type="Rhea" id="RHEA-COMP:11060"/>
        <dbReference type="Rhea" id="RHEA-COMP:11605"/>
        <dbReference type="ChEBI" id="CHEBI:15378"/>
        <dbReference type="ChEBI" id="CHEBI:30013"/>
        <dbReference type="ChEBI" id="CHEBI:30616"/>
        <dbReference type="ChEBI" id="CHEBI:61977"/>
        <dbReference type="ChEBI" id="CHEBI:456216"/>
        <dbReference type="EC" id="2.7.11.1"/>
    </reaction>
</comment>
<dbReference type="PANTHER" id="PTHR12209">
    <property type="entry name" value="NON-SPECIFIC SERINE/THREONINE PROTEIN KINASE"/>
    <property type="match status" value="1"/>
</dbReference>
<dbReference type="BioCyc" id="NEQU228908:GJB6-48-MONOMER"/>
<evidence type="ECO:0000313" key="12">
    <source>
        <dbReference type="EMBL" id="AAR38899.1"/>
    </source>
</evidence>
<evidence type="ECO:0000256" key="1">
    <source>
        <dbReference type="ARBA" id="ARBA00010630"/>
    </source>
</evidence>
<reference evidence="12 13" key="1">
    <citation type="journal article" date="2003" name="Proc. Natl. Acad. Sci. U.S.A.">
        <title>The genome of Nanoarchaeum equitans: insights into early archaeal evolution and derived parasitism.</title>
        <authorList>
            <person name="Waters E."/>
            <person name="Hohn M.J."/>
            <person name="Ahel I."/>
            <person name="Graham D.E."/>
            <person name="Adams M.D."/>
            <person name="Barnstead M."/>
            <person name="Beeson K.Y."/>
            <person name="Bibbs L."/>
            <person name="Bolanos R."/>
            <person name="Keller M."/>
            <person name="Kretz K."/>
            <person name="Lin X."/>
            <person name="Mathur E."/>
            <person name="Ni J."/>
            <person name="Podar M."/>
            <person name="Richardson T."/>
            <person name="Sutton G.G."/>
            <person name="Simon M."/>
            <person name="Soll D."/>
            <person name="Stetter K.O."/>
            <person name="Short J.M."/>
            <person name="Noordewier M."/>
        </authorList>
    </citation>
    <scope>NUCLEOTIDE SEQUENCE [LARGE SCALE GENOMIC DNA]</scope>
    <source>
        <strain evidence="12 13">Kin4-M</strain>
    </source>
</reference>
<keyword evidence="3" id="KW-0723">Serine/threonine-protein kinase</keyword>
<dbReference type="NCBIfam" id="TIGR03724">
    <property type="entry name" value="arch_bud32"/>
    <property type="match status" value="1"/>
</dbReference>
<keyword evidence="6" id="KW-0547">Nucleotide-binding</keyword>
<dbReference type="InterPro" id="IPR011009">
    <property type="entry name" value="Kinase-like_dom_sf"/>
</dbReference>
<dbReference type="AlphaFoldDB" id="Q74N67"/>
<comment type="catalytic activity">
    <reaction evidence="10">
        <text>L-seryl-[protein] + ATP = O-phospho-L-seryl-[protein] + ADP + H(+)</text>
        <dbReference type="Rhea" id="RHEA:17989"/>
        <dbReference type="Rhea" id="RHEA-COMP:9863"/>
        <dbReference type="Rhea" id="RHEA-COMP:11604"/>
        <dbReference type="ChEBI" id="CHEBI:15378"/>
        <dbReference type="ChEBI" id="CHEBI:29999"/>
        <dbReference type="ChEBI" id="CHEBI:30616"/>
        <dbReference type="ChEBI" id="CHEBI:83421"/>
        <dbReference type="ChEBI" id="CHEBI:456216"/>
        <dbReference type="EC" id="2.7.11.1"/>
    </reaction>
</comment>
<dbReference type="InterPro" id="IPR018934">
    <property type="entry name" value="RIO_dom"/>
</dbReference>
<keyword evidence="5" id="KW-0819">tRNA processing</keyword>
<evidence type="ECO:0000256" key="2">
    <source>
        <dbReference type="ARBA" id="ARBA00012513"/>
    </source>
</evidence>
<evidence type="ECO:0000256" key="5">
    <source>
        <dbReference type="ARBA" id="ARBA00022694"/>
    </source>
</evidence>
<evidence type="ECO:0000313" key="13">
    <source>
        <dbReference type="Proteomes" id="UP000000578"/>
    </source>
</evidence>
<evidence type="ECO:0000256" key="4">
    <source>
        <dbReference type="ARBA" id="ARBA00022679"/>
    </source>
</evidence>
<protein>
    <recommendedName>
        <fullName evidence="2">non-specific serine/threonine protein kinase</fullName>
        <ecNumber evidence="2">2.7.11.1</ecNumber>
    </recommendedName>
</protein>
<dbReference type="Gene3D" id="1.10.510.10">
    <property type="entry name" value="Transferase(Phosphotransferase) domain 1"/>
    <property type="match status" value="1"/>
</dbReference>
<sequence length="197" mass="23728">MYTKDNPMEIARGSEGIIYLDYNDSLGIGKKPYIIKYRPPKKYRHEKIDISLRKFRLRREYKILQKAYKITNTPEPYLMDENKFIIAMQYIEGQPLNVSNFVHYLKPMALIINTLHENNIIHGDLHPKNFILGDKLYIIDFGLSFISNRVEDKAVDLYELRKLLKDRWEEFAQYYKNDEVLKRVEDIERRGRYKMQI</sequence>
<dbReference type="GO" id="GO:0005829">
    <property type="term" value="C:cytosol"/>
    <property type="evidence" value="ECO:0007669"/>
    <property type="project" value="TreeGrafter"/>
</dbReference>
<evidence type="ECO:0000256" key="10">
    <source>
        <dbReference type="ARBA" id="ARBA00048679"/>
    </source>
</evidence>
<keyword evidence="13" id="KW-1185">Reference proteome</keyword>
<dbReference type="InterPro" id="IPR000719">
    <property type="entry name" value="Prot_kinase_dom"/>
</dbReference>
<dbReference type="STRING" id="228908.NEQ044"/>
<feature type="domain" description="Protein kinase" evidence="11">
    <location>
        <begin position="4"/>
        <end position="197"/>
    </location>
</feature>
<proteinExistence type="inferred from homology"/>
<comment type="similarity">
    <text evidence="1">Belongs to the protein kinase superfamily. BUD32 family.</text>
</comment>
<keyword evidence="4" id="KW-0808">Transferase</keyword>
<dbReference type="EC" id="2.7.11.1" evidence="2"/>
<dbReference type="InterPro" id="IPR022495">
    <property type="entry name" value="Bud32"/>
</dbReference>
<keyword evidence="8" id="KW-0067">ATP-binding</keyword>
<dbReference type="KEGG" id="neq:NEQ044"/>
<dbReference type="SUPFAM" id="SSF56112">
    <property type="entry name" value="Protein kinase-like (PK-like)"/>
    <property type="match status" value="1"/>
</dbReference>
<dbReference type="PROSITE" id="PS50011">
    <property type="entry name" value="PROTEIN_KINASE_DOM"/>
    <property type="match status" value="1"/>
</dbReference>
<dbReference type="EnsemblBacteria" id="AAR38899">
    <property type="protein sequence ID" value="AAR38899"/>
    <property type="gene ID" value="NEQ044"/>
</dbReference>
<dbReference type="GO" id="GO:0004674">
    <property type="term" value="F:protein serine/threonine kinase activity"/>
    <property type="evidence" value="ECO:0007669"/>
    <property type="project" value="UniProtKB-KW"/>
</dbReference>
<evidence type="ECO:0000259" key="11">
    <source>
        <dbReference type="PROSITE" id="PS50011"/>
    </source>
</evidence>
<evidence type="ECO:0000256" key="6">
    <source>
        <dbReference type="ARBA" id="ARBA00022741"/>
    </source>
</evidence>
<gene>
    <name evidence="12" type="ordered locus">NEQ044</name>
</gene>
<evidence type="ECO:0000256" key="3">
    <source>
        <dbReference type="ARBA" id="ARBA00022527"/>
    </source>
</evidence>